<name>A0ACC0LIG7_RHOML</name>
<dbReference type="Proteomes" id="UP001062846">
    <property type="component" value="Chromosome 12"/>
</dbReference>
<accession>A0ACC0LIG7</accession>
<protein>
    <submittedName>
        <fullName evidence="1">Uncharacterized protein</fullName>
    </submittedName>
</protein>
<gene>
    <name evidence="1" type="ORF">RHMOL_Rhmol12G0125100</name>
</gene>
<proteinExistence type="predicted"/>
<evidence type="ECO:0000313" key="2">
    <source>
        <dbReference type="Proteomes" id="UP001062846"/>
    </source>
</evidence>
<comment type="caution">
    <text evidence="1">The sequence shown here is derived from an EMBL/GenBank/DDBJ whole genome shotgun (WGS) entry which is preliminary data.</text>
</comment>
<evidence type="ECO:0000313" key="1">
    <source>
        <dbReference type="EMBL" id="KAI8528099.1"/>
    </source>
</evidence>
<sequence length="73" mass="8375">MCSCGIQCWKGYVLRWELLELDNALGQVEHGLDEGGQGFKPRFERIAAFQNVRKLLEERHGLGERVGWVELSD</sequence>
<reference evidence="1" key="1">
    <citation type="submission" date="2022-02" db="EMBL/GenBank/DDBJ databases">
        <title>Plant Genome Project.</title>
        <authorList>
            <person name="Zhang R.-G."/>
        </authorList>
    </citation>
    <scope>NUCLEOTIDE SEQUENCE</scope>
    <source>
        <strain evidence="1">AT1</strain>
    </source>
</reference>
<dbReference type="EMBL" id="CM046399">
    <property type="protein sequence ID" value="KAI8528099.1"/>
    <property type="molecule type" value="Genomic_DNA"/>
</dbReference>
<organism evidence="1 2">
    <name type="scientific">Rhododendron molle</name>
    <name type="common">Chinese azalea</name>
    <name type="synonym">Azalea mollis</name>
    <dbReference type="NCBI Taxonomy" id="49168"/>
    <lineage>
        <taxon>Eukaryota</taxon>
        <taxon>Viridiplantae</taxon>
        <taxon>Streptophyta</taxon>
        <taxon>Embryophyta</taxon>
        <taxon>Tracheophyta</taxon>
        <taxon>Spermatophyta</taxon>
        <taxon>Magnoliopsida</taxon>
        <taxon>eudicotyledons</taxon>
        <taxon>Gunneridae</taxon>
        <taxon>Pentapetalae</taxon>
        <taxon>asterids</taxon>
        <taxon>Ericales</taxon>
        <taxon>Ericaceae</taxon>
        <taxon>Ericoideae</taxon>
        <taxon>Rhodoreae</taxon>
        <taxon>Rhododendron</taxon>
    </lineage>
</organism>
<keyword evidence="2" id="KW-1185">Reference proteome</keyword>